<evidence type="ECO:0000256" key="1">
    <source>
        <dbReference type="SAM" id="Phobius"/>
    </source>
</evidence>
<feature type="transmembrane region" description="Helical" evidence="1">
    <location>
        <begin position="20"/>
        <end position="46"/>
    </location>
</feature>
<keyword evidence="3" id="KW-1185">Reference proteome</keyword>
<accession>A0A6V7GZQ8</accession>
<dbReference type="EMBL" id="CAJDYZ010005408">
    <property type="protein sequence ID" value="CAD1472459.1"/>
    <property type="molecule type" value="Genomic_DNA"/>
</dbReference>
<keyword evidence="1" id="KW-1133">Transmembrane helix</keyword>
<reference evidence="2" key="1">
    <citation type="submission" date="2020-07" db="EMBL/GenBank/DDBJ databases">
        <authorList>
            <person name="Nazaruddin N."/>
        </authorList>
    </citation>
    <scope>NUCLEOTIDE SEQUENCE</scope>
</reference>
<name>A0A6V7GZQ8_9HYME</name>
<proteinExistence type="predicted"/>
<comment type="caution">
    <text evidence="2">The sequence shown here is derived from an EMBL/GenBank/DDBJ whole genome shotgun (WGS) entry which is preliminary data.</text>
</comment>
<keyword evidence="1" id="KW-0812">Transmembrane</keyword>
<keyword evidence="1" id="KW-0472">Membrane</keyword>
<evidence type="ECO:0000313" key="2">
    <source>
        <dbReference type="EMBL" id="CAD1472459.1"/>
    </source>
</evidence>
<dbReference type="Proteomes" id="UP000752696">
    <property type="component" value="Unassembled WGS sequence"/>
</dbReference>
<dbReference type="AlphaFoldDB" id="A0A6V7GZQ8"/>
<sequence length="157" mass="17987">SACIIGTVVYMRPLEPYIEAPIFGILVPTFITGYMLIHSSDILLLAMRKDYMFLYPGISASPSLPPPFRLSVRRDDSPYSRTVPNSDRSRTIIIQMHPGVGEIIRYRVSTKVSRNSERRFTKRNLAHQILYAAEEEFERMANGMSQGRRSIAHTYFV</sequence>
<dbReference type="OrthoDB" id="7616458at2759"/>
<gene>
    <name evidence="2" type="ORF">MHI_LOCUS299324</name>
</gene>
<organism evidence="2 3">
    <name type="scientific">Heterotrigona itama</name>
    <dbReference type="NCBI Taxonomy" id="395501"/>
    <lineage>
        <taxon>Eukaryota</taxon>
        <taxon>Metazoa</taxon>
        <taxon>Ecdysozoa</taxon>
        <taxon>Arthropoda</taxon>
        <taxon>Hexapoda</taxon>
        <taxon>Insecta</taxon>
        <taxon>Pterygota</taxon>
        <taxon>Neoptera</taxon>
        <taxon>Endopterygota</taxon>
        <taxon>Hymenoptera</taxon>
        <taxon>Apocrita</taxon>
        <taxon>Aculeata</taxon>
        <taxon>Apoidea</taxon>
        <taxon>Anthophila</taxon>
        <taxon>Apidae</taxon>
        <taxon>Heterotrigona</taxon>
    </lineage>
</organism>
<protein>
    <submittedName>
        <fullName evidence="2">Uncharacterized protein</fullName>
    </submittedName>
</protein>
<evidence type="ECO:0000313" key="3">
    <source>
        <dbReference type="Proteomes" id="UP000752696"/>
    </source>
</evidence>
<feature type="non-terminal residue" evidence="2">
    <location>
        <position position="157"/>
    </location>
</feature>